<dbReference type="AlphaFoldDB" id="A0A0C2W5T8"/>
<reference evidence="3" key="2">
    <citation type="submission" date="2015-01" db="EMBL/GenBank/DDBJ databases">
        <title>Evolutionary Origins and Diversification of the Mycorrhizal Mutualists.</title>
        <authorList>
            <consortium name="DOE Joint Genome Institute"/>
            <consortium name="Mycorrhizal Genomics Consortium"/>
            <person name="Kohler A."/>
            <person name="Kuo A."/>
            <person name="Nagy L.G."/>
            <person name="Floudas D."/>
            <person name="Copeland A."/>
            <person name="Barry K.W."/>
            <person name="Cichocki N."/>
            <person name="Veneault-Fourrey C."/>
            <person name="LaButti K."/>
            <person name="Lindquist E.A."/>
            <person name="Lipzen A."/>
            <person name="Lundell T."/>
            <person name="Morin E."/>
            <person name="Murat C."/>
            <person name="Riley R."/>
            <person name="Ohm R."/>
            <person name="Sun H."/>
            <person name="Tunlid A."/>
            <person name="Henrissat B."/>
            <person name="Grigoriev I.V."/>
            <person name="Hibbett D.S."/>
            <person name="Martin F."/>
        </authorList>
    </citation>
    <scope>NUCLEOTIDE SEQUENCE [LARGE SCALE GENOMIC DNA]</scope>
    <source>
        <strain evidence="3">MAFF 305830</strain>
    </source>
</reference>
<feature type="transmembrane region" description="Helical" evidence="1">
    <location>
        <begin position="177"/>
        <end position="197"/>
    </location>
</feature>
<keyword evidence="1" id="KW-0472">Membrane</keyword>
<sequence length="214" mass="23539">MSFYFPTLNLLTLSRFCTIAIFADSWLFVFAGGTLVSGVGMSLNADACLTGVYLCIVFYAASKVLIYILLAEKVHVVWSAGVPIRRFQSRIWIFCAVVMLGYVVIFVLMLIGRVGYLNPPDENGNQSCTIGLEPMASIPLLAYDAWLNCMLTSLFVYPLLRRRPMNPKLRALAKRTCFAAAIALGTSVVNILVLTLLHGRQLGWVCLASCGLDV</sequence>
<protein>
    <recommendedName>
        <fullName evidence="4">G-protein coupled receptors family 3 profile domain-containing protein</fullName>
    </recommendedName>
</protein>
<evidence type="ECO:0000256" key="1">
    <source>
        <dbReference type="SAM" id="Phobius"/>
    </source>
</evidence>
<feature type="transmembrane region" description="Helical" evidence="1">
    <location>
        <begin position="91"/>
        <end position="116"/>
    </location>
</feature>
<feature type="non-terminal residue" evidence="2">
    <location>
        <position position="214"/>
    </location>
</feature>
<name>A0A0C2W5T8_SERVB</name>
<feature type="transmembrane region" description="Helical" evidence="1">
    <location>
        <begin position="136"/>
        <end position="157"/>
    </location>
</feature>
<dbReference type="OrthoDB" id="3210850at2759"/>
<reference evidence="2 3" key="1">
    <citation type="submission" date="2014-04" db="EMBL/GenBank/DDBJ databases">
        <authorList>
            <consortium name="DOE Joint Genome Institute"/>
            <person name="Kuo A."/>
            <person name="Zuccaro A."/>
            <person name="Kohler A."/>
            <person name="Nagy L.G."/>
            <person name="Floudas D."/>
            <person name="Copeland A."/>
            <person name="Barry K.W."/>
            <person name="Cichocki N."/>
            <person name="Veneault-Fourrey C."/>
            <person name="LaButti K."/>
            <person name="Lindquist E.A."/>
            <person name="Lipzen A."/>
            <person name="Lundell T."/>
            <person name="Morin E."/>
            <person name="Murat C."/>
            <person name="Sun H."/>
            <person name="Tunlid A."/>
            <person name="Henrissat B."/>
            <person name="Grigoriev I.V."/>
            <person name="Hibbett D.S."/>
            <person name="Martin F."/>
            <person name="Nordberg H.P."/>
            <person name="Cantor M.N."/>
            <person name="Hua S.X."/>
        </authorList>
    </citation>
    <scope>NUCLEOTIDE SEQUENCE [LARGE SCALE GENOMIC DNA]</scope>
    <source>
        <strain evidence="2 3">MAFF 305830</strain>
    </source>
</reference>
<dbReference type="HOGENOM" id="CLU_043698_4_0_1"/>
<feature type="transmembrane region" description="Helical" evidence="1">
    <location>
        <begin position="51"/>
        <end position="70"/>
    </location>
</feature>
<evidence type="ECO:0000313" key="3">
    <source>
        <dbReference type="Proteomes" id="UP000054097"/>
    </source>
</evidence>
<keyword evidence="3" id="KW-1185">Reference proteome</keyword>
<feature type="transmembrane region" description="Helical" evidence="1">
    <location>
        <begin position="12"/>
        <end position="31"/>
    </location>
</feature>
<proteinExistence type="predicted"/>
<dbReference type="EMBL" id="KN824371">
    <property type="protein sequence ID" value="KIM21818.1"/>
    <property type="molecule type" value="Genomic_DNA"/>
</dbReference>
<keyword evidence="1" id="KW-0812">Transmembrane</keyword>
<evidence type="ECO:0008006" key="4">
    <source>
        <dbReference type="Google" id="ProtNLM"/>
    </source>
</evidence>
<evidence type="ECO:0000313" key="2">
    <source>
        <dbReference type="EMBL" id="KIM21818.1"/>
    </source>
</evidence>
<dbReference type="Proteomes" id="UP000054097">
    <property type="component" value="Unassembled WGS sequence"/>
</dbReference>
<accession>A0A0C2W5T8</accession>
<dbReference type="PANTHER" id="PTHR38848:SF3">
    <property type="entry name" value="G-PROTEIN COUPLED RECEPTORS FAMILY 3 PROFILE DOMAIN-CONTAINING PROTEIN"/>
    <property type="match status" value="1"/>
</dbReference>
<gene>
    <name evidence="2" type="ORF">M408DRAFT_80011</name>
</gene>
<organism evidence="2 3">
    <name type="scientific">Serendipita vermifera MAFF 305830</name>
    <dbReference type="NCBI Taxonomy" id="933852"/>
    <lineage>
        <taxon>Eukaryota</taxon>
        <taxon>Fungi</taxon>
        <taxon>Dikarya</taxon>
        <taxon>Basidiomycota</taxon>
        <taxon>Agaricomycotina</taxon>
        <taxon>Agaricomycetes</taxon>
        <taxon>Sebacinales</taxon>
        <taxon>Serendipitaceae</taxon>
        <taxon>Serendipita</taxon>
    </lineage>
</organism>
<dbReference type="PANTHER" id="PTHR38848">
    <property type="entry name" value="G-PROTEIN COUPLED RECEPTORS FAMILY 3 PROFILE DOMAIN-CONTAINING PROTEIN"/>
    <property type="match status" value="1"/>
</dbReference>
<keyword evidence="1" id="KW-1133">Transmembrane helix</keyword>